<keyword evidence="10" id="KW-1185">Reference proteome</keyword>
<organism evidence="9 10">
    <name type="scientific">Thalassorhabdomicrobium marinisediminis</name>
    <dbReference type="NCBI Taxonomy" id="2170577"/>
    <lineage>
        <taxon>Bacteria</taxon>
        <taxon>Pseudomonadati</taxon>
        <taxon>Pseudomonadota</taxon>
        <taxon>Alphaproteobacteria</taxon>
        <taxon>Rhodobacterales</taxon>
        <taxon>Paracoccaceae</taxon>
        <taxon>Thalassorhabdomicrobium</taxon>
    </lineage>
</organism>
<evidence type="ECO:0000256" key="7">
    <source>
        <dbReference type="SAM" id="SignalP"/>
    </source>
</evidence>
<comment type="caution">
    <text evidence="9">The sequence shown here is derived from an EMBL/GenBank/DDBJ whole genome shotgun (WGS) entry which is preliminary data.</text>
</comment>
<comment type="subcellular location">
    <subcellularLocation>
        <location evidence="1">Cell membrane</location>
        <topology evidence="1">Lipid-anchor</topology>
    </subcellularLocation>
</comment>
<dbReference type="Proteomes" id="UP000244817">
    <property type="component" value="Unassembled WGS sequence"/>
</dbReference>
<reference evidence="9 10" key="1">
    <citation type="submission" date="2018-04" db="EMBL/GenBank/DDBJ databases">
        <title>Pelagivirga bohaiensis gen. nov., sp. nov., a bacterium isolated from the Bohai Sea.</title>
        <authorList>
            <person name="Ji X."/>
        </authorList>
    </citation>
    <scope>NUCLEOTIDE SEQUENCE [LARGE SCALE GENOMIC DNA]</scope>
    <source>
        <strain evidence="9 10">BH-SD16</strain>
    </source>
</reference>
<keyword evidence="4 7" id="KW-0732">Signal</keyword>
<comment type="similarity">
    <text evidence="2">Belongs to the BMP lipoprotein family.</text>
</comment>
<evidence type="ECO:0000256" key="3">
    <source>
        <dbReference type="ARBA" id="ARBA00022475"/>
    </source>
</evidence>
<accession>A0A2T7FTI9</accession>
<dbReference type="RefSeq" id="WP_108641901.1">
    <property type="nucleotide sequence ID" value="NZ_QCYG01000010.1"/>
</dbReference>
<dbReference type="Gene3D" id="3.40.50.2300">
    <property type="match status" value="2"/>
</dbReference>
<dbReference type="OrthoDB" id="9784230at2"/>
<dbReference type="InterPro" id="IPR003760">
    <property type="entry name" value="PnrA-like"/>
</dbReference>
<evidence type="ECO:0000256" key="4">
    <source>
        <dbReference type="ARBA" id="ARBA00022729"/>
    </source>
</evidence>
<evidence type="ECO:0000313" key="9">
    <source>
        <dbReference type="EMBL" id="PVA05474.1"/>
    </source>
</evidence>
<dbReference type="InterPro" id="IPR028082">
    <property type="entry name" value="Peripla_BP_I"/>
</dbReference>
<dbReference type="PANTHER" id="PTHR34296">
    <property type="entry name" value="TRANSCRIPTIONAL ACTIVATOR PROTEIN MED"/>
    <property type="match status" value="1"/>
</dbReference>
<name>A0A2T7FTI9_9RHOB</name>
<evidence type="ECO:0000256" key="1">
    <source>
        <dbReference type="ARBA" id="ARBA00004193"/>
    </source>
</evidence>
<protein>
    <submittedName>
        <fullName evidence="9">BMP family ABC transporter substrate-binding protein</fullName>
    </submittedName>
</protein>
<sequence>MAHFTAKYLTTALATGLTLALSGAAATAQDTSIIYITPNPIGNNPFLVLGRAGAEAAGEQIGASVETYESEAPQAMLENLYAAASVGADIIIGISFSAVDGVMEVAPTAPDTDFLLVDACPSEERPANVHCAVFREHESSFLMGAIAGLKTETGTVGVVGPIDIPFMHRFTGGFADGAKHVNPDVTVETRWVGGQNAFSDPVRAKEQALALSAAGADVIYGAAAGGSYGVFEAASEQGFITMAVDTIQCDAAPGQMYDVALKQVDEAILQSIEAIQGGAEAHFASYGLAEGGMGAVALSDPAVMAESGCMIAEDPEVAAQVQAIAQEIIDGTLEVNDPLMAN</sequence>
<feature type="signal peptide" evidence="7">
    <location>
        <begin position="1"/>
        <end position="28"/>
    </location>
</feature>
<keyword evidence="6" id="KW-0449">Lipoprotein</keyword>
<evidence type="ECO:0000256" key="5">
    <source>
        <dbReference type="ARBA" id="ARBA00023136"/>
    </source>
</evidence>
<evidence type="ECO:0000256" key="6">
    <source>
        <dbReference type="ARBA" id="ARBA00023288"/>
    </source>
</evidence>
<gene>
    <name evidence="9" type="ORF">DC363_14610</name>
</gene>
<evidence type="ECO:0000259" key="8">
    <source>
        <dbReference type="Pfam" id="PF02608"/>
    </source>
</evidence>
<dbReference type="GO" id="GO:0005886">
    <property type="term" value="C:plasma membrane"/>
    <property type="evidence" value="ECO:0007669"/>
    <property type="project" value="UniProtKB-SubCell"/>
</dbReference>
<dbReference type="AlphaFoldDB" id="A0A2T7FTI9"/>
<evidence type="ECO:0000313" key="10">
    <source>
        <dbReference type="Proteomes" id="UP000244817"/>
    </source>
</evidence>
<feature type="domain" description="ABC transporter substrate-binding protein PnrA-like" evidence="8">
    <location>
        <begin position="41"/>
        <end position="303"/>
    </location>
</feature>
<keyword evidence="5" id="KW-0472">Membrane</keyword>
<dbReference type="Pfam" id="PF02608">
    <property type="entry name" value="Bmp"/>
    <property type="match status" value="1"/>
</dbReference>
<dbReference type="SUPFAM" id="SSF53822">
    <property type="entry name" value="Periplasmic binding protein-like I"/>
    <property type="match status" value="1"/>
</dbReference>
<keyword evidence="3" id="KW-1003">Cell membrane</keyword>
<dbReference type="InterPro" id="IPR050957">
    <property type="entry name" value="BMP_lipoprotein"/>
</dbReference>
<evidence type="ECO:0000256" key="2">
    <source>
        <dbReference type="ARBA" id="ARBA00008610"/>
    </source>
</evidence>
<dbReference type="EMBL" id="QCYG01000010">
    <property type="protein sequence ID" value="PVA05474.1"/>
    <property type="molecule type" value="Genomic_DNA"/>
</dbReference>
<proteinExistence type="inferred from homology"/>
<feature type="chain" id="PRO_5015731548" evidence="7">
    <location>
        <begin position="29"/>
        <end position="342"/>
    </location>
</feature>
<dbReference type="CDD" id="cd06354">
    <property type="entry name" value="PBP1_PrnA-like"/>
    <property type="match status" value="1"/>
</dbReference>
<dbReference type="PANTHER" id="PTHR34296:SF2">
    <property type="entry name" value="ABC TRANSPORTER GUANOSINE-BINDING PROTEIN NUPN"/>
    <property type="match status" value="1"/>
</dbReference>